<evidence type="ECO:0000313" key="1">
    <source>
        <dbReference type="EMBL" id="MCV2220561.1"/>
    </source>
</evidence>
<dbReference type="RefSeq" id="WP_263469661.1">
    <property type="nucleotide sequence ID" value="NZ_JAMSHA010000001.1"/>
</dbReference>
<keyword evidence="2" id="KW-1185">Reference proteome</keyword>
<accession>A0ABT2XPD2</accession>
<protein>
    <submittedName>
        <fullName evidence="1">Uncharacterized protein</fullName>
    </submittedName>
</protein>
<gene>
    <name evidence="1" type="ORF">ND528_03155</name>
</gene>
<proteinExistence type="predicted"/>
<name>A0ABT2XPD2_9PSED</name>
<dbReference type="Proteomes" id="UP001063475">
    <property type="component" value="Unassembled WGS sequence"/>
</dbReference>
<organism evidence="1 2">
    <name type="scientific">Pseudomonas mercuritolerans</name>
    <dbReference type="NCBI Taxonomy" id="2951809"/>
    <lineage>
        <taxon>Bacteria</taxon>
        <taxon>Pseudomonadati</taxon>
        <taxon>Pseudomonadota</taxon>
        <taxon>Gammaproteobacteria</taxon>
        <taxon>Pseudomonadales</taxon>
        <taxon>Pseudomonadaceae</taxon>
        <taxon>Pseudomonas</taxon>
    </lineage>
</organism>
<reference evidence="1" key="1">
    <citation type="submission" date="2022-06" db="EMBL/GenBank/DDBJ databases">
        <title>De novo draft assembly of the Pseudomonas mercurotoleraris sp. nov., isolated from the plants rhizosphere.</title>
        <authorList>
            <person name="Robas M."/>
            <person name="Gonzalez D."/>
            <person name="Fernandez V.M."/>
            <person name="Luna L."/>
            <person name="Provanza A."/>
            <person name="Jimenez P.A."/>
        </authorList>
    </citation>
    <scope>NUCLEOTIDE SEQUENCE</scope>
    <source>
        <strain evidence="1">SAICEUPSM</strain>
    </source>
</reference>
<comment type="caution">
    <text evidence="1">The sequence shown here is derived from an EMBL/GenBank/DDBJ whole genome shotgun (WGS) entry which is preliminary data.</text>
</comment>
<sequence>MTEHSAETLVYRYLKPSDIRGHLCWSQVDSSVTMTESCGGEFVEFATFDLRKERNEKAVSFFRSFKVDDTNRILDVLNELRYRKTKGGKLEDSGFAVNAGMMRIDYERAHEDLNDEREVIVFKDDDASGRECRHYGLTITPNATTSRLEIINTLLELSKFFALKQRSKKPDTREIMEFSDAESAFFSIATGAIIGAPPATT</sequence>
<evidence type="ECO:0000313" key="2">
    <source>
        <dbReference type="Proteomes" id="UP001063475"/>
    </source>
</evidence>
<dbReference type="EMBL" id="JAMSHA010000001">
    <property type="protein sequence ID" value="MCV2220561.1"/>
    <property type="molecule type" value="Genomic_DNA"/>
</dbReference>